<dbReference type="PROSITE" id="PS51505">
    <property type="entry name" value="SCA7"/>
    <property type="match status" value="1"/>
</dbReference>
<accession>A0AAY5EED4</accession>
<reference evidence="3" key="2">
    <citation type="submission" date="2025-08" db="UniProtKB">
        <authorList>
            <consortium name="Ensembl"/>
        </authorList>
    </citation>
    <scope>IDENTIFICATION</scope>
</reference>
<feature type="region of interest" description="Disordered" evidence="1">
    <location>
        <begin position="41"/>
        <end position="64"/>
    </location>
</feature>
<evidence type="ECO:0000259" key="2">
    <source>
        <dbReference type="PROSITE" id="PS51505"/>
    </source>
</evidence>
<dbReference type="GeneID" id="113575800"/>
<dbReference type="PANTHER" id="PTHR15117:SF9">
    <property type="entry name" value="ATAXIN-7-LIKE PROTEIN 1"/>
    <property type="match status" value="1"/>
</dbReference>
<evidence type="ECO:0000313" key="4">
    <source>
        <dbReference type="Proteomes" id="UP000314983"/>
    </source>
</evidence>
<feature type="region of interest" description="Disordered" evidence="1">
    <location>
        <begin position="504"/>
        <end position="653"/>
    </location>
</feature>
<feature type="compositionally biased region" description="Polar residues" evidence="1">
    <location>
        <begin position="539"/>
        <end position="550"/>
    </location>
</feature>
<feature type="compositionally biased region" description="Basic and acidic residues" evidence="1">
    <location>
        <begin position="215"/>
        <end position="225"/>
    </location>
</feature>
<organism evidence="3 4">
    <name type="scientific">Electrophorus electricus</name>
    <name type="common">Electric eel</name>
    <name type="synonym">Gymnotus electricus</name>
    <dbReference type="NCBI Taxonomy" id="8005"/>
    <lineage>
        <taxon>Eukaryota</taxon>
        <taxon>Metazoa</taxon>
        <taxon>Chordata</taxon>
        <taxon>Craniata</taxon>
        <taxon>Vertebrata</taxon>
        <taxon>Euteleostomi</taxon>
        <taxon>Actinopterygii</taxon>
        <taxon>Neopterygii</taxon>
        <taxon>Teleostei</taxon>
        <taxon>Ostariophysi</taxon>
        <taxon>Gymnotiformes</taxon>
        <taxon>Gymnotoidei</taxon>
        <taxon>Gymnotidae</taxon>
        <taxon>Electrophorus</taxon>
    </lineage>
</organism>
<feature type="compositionally biased region" description="Low complexity" evidence="1">
    <location>
        <begin position="613"/>
        <end position="627"/>
    </location>
</feature>
<proteinExistence type="predicted"/>
<dbReference type="InterPro" id="IPR052237">
    <property type="entry name" value="Ataxin-7-like_regulator"/>
</dbReference>
<gene>
    <name evidence="3" type="primary">ATXN7L1</name>
</gene>
<dbReference type="Gene3D" id="6.10.140.670">
    <property type="match status" value="1"/>
</dbReference>
<sequence length="653" mass="69746">MHNKNQRRRSPPSSSQAPLKCKISLGHGEADPVAFRVPRDYPHSRFSRAPLAVYPPKGGRPRACMSLPVVSLEKMPCFSQSEGAHVKVPSSSSTLGSSSSTPSSSPSVYKSALMSPASQKNQEKLLNGRGPVTSRSATPPSLNDRRPSPSQSPLDKRPAPSPSSQDRRLTASPSASLLDRRLTASPSASLLDRRPASSPSSSLLDRRPVVPPSPPDRKHPNEAKASRHRRVSGRIYDPNKHCGVLDAETKRPCTRSLTCKTHSMTHRRAVTGRRKDFDVLLAEHKGRAKDKEAVNSQSAQSSQSVGTSSSLPSSCHNGKTTPTLKLRLASAHMHRGCGSGGAVVLSSAPGTAPAPAPAADLIPSWRRLGSDARISSDDGDSELVEEMEKPWCHTYMHHPRPLSWCAFSSRVVGRGHYVFDRRWDRVRIALHCMVEKHVSAQMWRKVPLAVESVVSVCAELSARSSPPTPSPPPASTHASTYEGVSMVSYSSPFSHNGAGVFCVRDPDHAPKLHQSKPAKPARAPGEGVAVKKRKPPPTTNASTSRKNGNTCHPPPGSAHISNGPVALGGRSKPQVGGQCTPDPEPLSQPPHGGISNPCPSPCASSEGRKRRMTGSSSSRSSKVTKTVLDGIFRKSSAGLLSSVPEVSHSALPW</sequence>
<dbReference type="Proteomes" id="UP000314983">
    <property type="component" value="Chromosome 7"/>
</dbReference>
<feature type="compositionally biased region" description="Low complexity" evidence="1">
    <location>
        <begin position="89"/>
        <end position="107"/>
    </location>
</feature>
<dbReference type="RefSeq" id="XP_026863317.2">
    <property type="nucleotide sequence ID" value="XM_027007516.2"/>
</dbReference>
<dbReference type="Ensembl" id="ENSEEET00000059313.1">
    <property type="protein sequence ID" value="ENSEEEP00000055341.1"/>
    <property type="gene ID" value="ENSEEEG00000028067.1"/>
</dbReference>
<feature type="region of interest" description="Disordered" evidence="1">
    <location>
        <begin position="287"/>
        <end position="319"/>
    </location>
</feature>
<dbReference type="AlphaFoldDB" id="A0AAY5EED4"/>
<keyword evidence="4" id="KW-1185">Reference proteome</keyword>
<dbReference type="InterPro" id="IPR013243">
    <property type="entry name" value="SCA7_dom"/>
</dbReference>
<feature type="compositionally biased region" description="Low complexity" evidence="1">
    <location>
        <begin position="296"/>
        <end position="314"/>
    </location>
</feature>
<dbReference type="PANTHER" id="PTHR15117">
    <property type="entry name" value="ATAXIN 7 RELATED"/>
    <property type="match status" value="1"/>
</dbReference>
<dbReference type="Pfam" id="PF08313">
    <property type="entry name" value="SCA7"/>
    <property type="match status" value="1"/>
</dbReference>
<protein>
    <recommendedName>
        <fullName evidence="2">SCA7 domain-containing protein</fullName>
    </recommendedName>
</protein>
<evidence type="ECO:0000256" key="1">
    <source>
        <dbReference type="SAM" id="MobiDB-lite"/>
    </source>
</evidence>
<dbReference type="RefSeq" id="XP_035384110.1">
    <property type="nucleotide sequence ID" value="XM_035528217.1"/>
</dbReference>
<evidence type="ECO:0000313" key="3">
    <source>
        <dbReference type="Ensembl" id="ENSEEEP00000055341.1"/>
    </source>
</evidence>
<name>A0AAY5EED4_ELEEL</name>
<feature type="region of interest" description="Disordered" evidence="1">
    <location>
        <begin position="1"/>
        <end position="20"/>
    </location>
</feature>
<reference evidence="3 4" key="1">
    <citation type="submission" date="2020-05" db="EMBL/GenBank/DDBJ databases">
        <title>Electrophorus electricus (electric eel) genome, fEleEle1, primary haplotype.</title>
        <authorList>
            <person name="Myers G."/>
            <person name="Meyer A."/>
            <person name="Fedrigo O."/>
            <person name="Formenti G."/>
            <person name="Rhie A."/>
            <person name="Tracey A."/>
            <person name="Sims Y."/>
            <person name="Jarvis E.D."/>
        </authorList>
    </citation>
    <scope>NUCLEOTIDE SEQUENCE [LARGE SCALE GENOMIC DNA]</scope>
</reference>
<feature type="compositionally biased region" description="Basic residues" evidence="1">
    <location>
        <begin position="1"/>
        <end position="10"/>
    </location>
</feature>
<feature type="domain" description="SCA7" evidence="2">
    <location>
        <begin position="229"/>
        <end position="296"/>
    </location>
</feature>
<reference evidence="3" key="3">
    <citation type="submission" date="2025-09" db="UniProtKB">
        <authorList>
            <consortium name="Ensembl"/>
        </authorList>
    </citation>
    <scope>IDENTIFICATION</scope>
</reference>
<feature type="region of interest" description="Disordered" evidence="1">
    <location>
        <begin position="80"/>
        <end position="236"/>
    </location>
</feature>
<dbReference type="GeneTree" id="ENSGT00940000158612"/>